<dbReference type="Gene3D" id="1.20.1250.20">
    <property type="entry name" value="MFS general substrate transporter like domains"/>
    <property type="match status" value="1"/>
</dbReference>
<feature type="transmembrane region" description="Helical" evidence="5">
    <location>
        <begin position="229"/>
        <end position="254"/>
    </location>
</feature>
<accession>A0A4X2K1C3</accession>
<dbReference type="Ensembl" id="ENSVURT00010006524.1">
    <property type="protein sequence ID" value="ENSVURP00010005769.1"/>
    <property type="gene ID" value="ENSVURG00010003693.1"/>
</dbReference>
<evidence type="ECO:0000256" key="5">
    <source>
        <dbReference type="SAM" id="Phobius"/>
    </source>
</evidence>
<evidence type="ECO:0000256" key="1">
    <source>
        <dbReference type="ARBA" id="ARBA00004141"/>
    </source>
</evidence>
<keyword evidence="2 5" id="KW-0812">Transmembrane</keyword>
<dbReference type="InterPro" id="IPR005828">
    <property type="entry name" value="MFS_sugar_transport-like"/>
</dbReference>
<comment type="subcellular location">
    <subcellularLocation>
        <location evidence="1">Membrane</location>
        <topology evidence="1">Multi-pass membrane protein</topology>
    </subcellularLocation>
</comment>
<feature type="transmembrane region" description="Helical" evidence="5">
    <location>
        <begin position="355"/>
        <end position="371"/>
    </location>
</feature>
<evidence type="ECO:0000256" key="4">
    <source>
        <dbReference type="ARBA" id="ARBA00023136"/>
    </source>
</evidence>
<name>A0A4X2K1C3_VOMUR</name>
<dbReference type="AlphaFoldDB" id="A0A4X2K1C3"/>
<dbReference type="GO" id="GO:0022857">
    <property type="term" value="F:transmembrane transporter activity"/>
    <property type="evidence" value="ECO:0007669"/>
    <property type="project" value="InterPro"/>
</dbReference>
<feature type="transmembrane region" description="Helical" evidence="5">
    <location>
        <begin position="391"/>
        <end position="410"/>
    </location>
</feature>
<organism evidence="6 7">
    <name type="scientific">Vombatus ursinus</name>
    <name type="common">Common wombat</name>
    <dbReference type="NCBI Taxonomy" id="29139"/>
    <lineage>
        <taxon>Eukaryota</taxon>
        <taxon>Metazoa</taxon>
        <taxon>Chordata</taxon>
        <taxon>Craniata</taxon>
        <taxon>Vertebrata</taxon>
        <taxon>Euteleostomi</taxon>
        <taxon>Mammalia</taxon>
        <taxon>Metatheria</taxon>
        <taxon>Diprotodontia</taxon>
        <taxon>Vombatidae</taxon>
        <taxon>Vombatus</taxon>
    </lineage>
</organism>
<evidence type="ECO:0000313" key="7">
    <source>
        <dbReference type="Proteomes" id="UP000314987"/>
    </source>
</evidence>
<protein>
    <submittedName>
        <fullName evidence="6">Solute carrier family 22 member 12</fullName>
    </submittedName>
</protein>
<feature type="transmembrane region" description="Helical" evidence="5">
    <location>
        <begin position="260"/>
        <end position="279"/>
    </location>
</feature>
<feature type="transmembrane region" description="Helical" evidence="5">
    <location>
        <begin position="204"/>
        <end position="222"/>
    </location>
</feature>
<reference evidence="6" key="2">
    <citation type="submission" date="2025-08" db="UniProtKB">
        <authorList>
            <consortium name="Ensembl"/>
        </authorList>
    </citation>
    <scope>IDENTIFICATION</scope>
</reference>
<dbReference type="GO" id="GO:0016020">
    <property type="term" value="C:membrane"/>
    <property type="evidence" value="ECO:0007669"/>
    <property type="project" value="UniProtKB-SubCell"/>
</dbReference>
<dbReference type="InterPro" id="IPR036259">
    <property type="entry name" value="MFS_trans_sf"/>
</dbReference>
<keyword evidence="7" id="KW-1185">Reference proteome</keyword>
<keyword evidence="4 5" id="KW-0472">Membrane</keyword>
<evidence type="ECO:0000313" key="6">
    <source>
        <dbReference type="Ensembl" id="ENSVURP00010005769.1"/>
    </source>
</evidence>
<feature type="transmembrane region" description="Helical" evidence="5">
    <location>
        <begin position="465"/>
        <end position="485"/>
    </location>
</feature>
<feature type="transmembrane region" description="Helical" evidence="5">
    <location>
        <begin position="174"/>
        <end position="198"/>
    </location>
</feature>
<reference evidence="6" key="3">
    <citation type="submission" date="2025-09" db="UniProtKB">
        <authorList>
            <consortium name="Ensembl"/>
        </authorList>
    </citation>
    <scope>IDENTIFICATION</scope>
</reference>
<dbReference type="Pfam" id="PF00083">
    <property type="entry name" value="Sugar_tr"/>
    <property type="match status" value="1"/>
</dbReference>
<dbReference type="SUPFAM" id="SSF103473">
    <property type="entry name" value="MFS general substrate transporter"/>
    <property type="match status" value="1"/>
</dbReference>
<dbReference type="GeneTree" id="ENSGT00940000162485"/>
<evidence type="ECO:0000256" key="3">
    <source>
        <dbReference type="ARBA" id="ARBA00022989"/>
    </source>
</evidence>
<dbReference type="Proteomes" id="UP000314987">
    <property type="component" value="Unassembled WGS sequence"/>
</dbReference>
<proteinExistence type="predicted"/>
<feature type="transmembrane region" description="Helical" evidence="5">
    <location>
        <begin position="329"/>
        <end position="349"/>
    </location>
</feature>
<evidence type="ECO:0000256" key="2">
    <source>
        <dbReference type="ARBA" id="ARBA00022692"/>
    </source>
</evidence>
<gene>
    <name evidence="6" type="primary">SLC22A12</name>
</gene>
<sequence>MAFAELLEHVGSLGRFQIFQIVSLVIPIICVTPHNLLDNFTAAVPDHRCRHPLLDNAMASLNVTRGLDPDALLRVFIPLDKHQKLERCRRFLHPQWQLLELNASAPNASEADTEPCLDGWVYDRSDFSSTIVSEWDMVCDWQFLKPMAQSIFMAGIMTGAIICGLVSDKFGRRLVLSCCYLQLAITGTCSAVVPNFFLYCCLRFLSAFAVAGITMNAGILMIEWTKTQAGATVMTISSLGFSVGEFLLSGVAYAIRDWCFLQLAVSVPFVLFFLSSWLAESARWLIVTGKIDQGLHALRRVAGINGKKDARDTLTIEVRRKGESALTTCLFLLPSLLRFAIGFVFYGLILDLQNMGSNLFLLQVLFGVIDIPSKTGSFFAMNYIGRRITQAGSLILAGLCILANAVIAQGESEMTRAGLYILPSPSSPGNPVLHRMTAIGGGQMAMRLGSILGPLVKLLNQFNPLLPLFIYGGVSVITGLTALLLPETLNMPLPDTIHDVESREAGHFAILQL</sequence>
<feature type="transmembrane region" description="Helical" evidence="5">
    <location>
        <begin position="147"/>
        <end position="167"/>
    </location>
</feature>
<reference evidence="7" key="1">
    <citation type="submission" date="2018-12" db="EMBL/GenBank/DDBJ databases">
        <authorList>
            <person name="Yazar S."/>
        </authorList>
    </citation>
    <scope>NUCLEOTIDE SEQUENCE [LARGE SCALE GENOMIC DNA]</scope>
</reference>
<keyword evidence="3 5" id="KW-1133">Transmembrane helix</keyword>
<dbReference type="PANTHER" id="PTHR24064">
    <property type="entry name" value="SOLUTE CARRIER FAMILY 22 MEMBER"/>
    <property type="match status" value="1"/>
</dbReference>